<evidence type="ECO:0000256" key="5">
    <source>
        <dbReference type="ARBA" id="ARBA00022927"/>
    </source>
</evidence>
<feature type="domain" description="Importin N-terminal" evidence="7">
    <location>
        <begin position="25"/>
        <end position="97"/>
    </location>
</feature>
<dbReference type="EMBL" id="CP048985">
    <property type="protein sequence ID" value="QID78897.1"/>
    <property type="molecule type" value="Genomic_DNA"/>
</dbReference>
<dbReference type="InterPro" id="IPR001494">
    <property type="entry name" value="Importin-beta_N"/>
</dbReference>
<comment type="subcellular location">
    <subcellularLocation>
        <location evidence="2">Cytoplasm</location>
    </subcellularLocation>
    <subcellularLocation>
        <location evidence="1">Nucleus</location>
    </subcellularLocation>
</comment>
<dbReference type="Proteomes" id="UP000501346">
    <property type="component" value="Chromosome ScIV"/>
</dbReference>
<evidence type="ECO:0000259" key="7">
    <source>
        <dbReference type="PROSITE" id="PS50166"/>
    </source>
</evidence>
<evidence type="ECO:0000256" key="2">
    <source>
        <dbReference type="ARBA" id="ARBA00004496"/>
    </source>
</evidence>
<accession>A0A6C1DQM3</accession>
<dbReference type="GO" id="GO:0006606">
    <property type="term" value="P:protein import into nucleus"/>
    <property type="evidence" value="ECO:0007669"/>
    <property type="project" value="TreeGrafter"/>
</dbReference>
<evidence type="ECO:0000256" key="6">
    <source>
        <dbReference type="ARBA" id="ARBA00023242"/>
    </source>
</evidence>
<dbReference type="PROSITE" id="PS50166">
    <property type="entry name" value="IMPORTIN_B_NT"/>
    <property type="match status" value="1"/>
</dbReference>
<reference evidence="8 9" key="1">
    <citation type="journal article" date="2019" name="BMC Genomics">
        <title>Chromosome level assembly and comparative genome analysis confirm lager-brewing yeasts originated from a single hybridization.</title>
        <authorList>
            <person name="Salazar A.N."/>
            <person name="Gorter de Vries A.R."/>
            <person name="van den Broek M."/>
            <person name="Brouwers N."/>
            <person name="de la Torre Cortes P."/>
            <person name="Kuijpers N.G.A."/>
            <person name="Daran J.G."/>
            <person name="Abeel T."/>
        </authorList>
    </citation>
    <scope>NUCLEOTIDE SEQUENCE [LARGE SCALE GENOMIC DNA]</scope>
    <source>
        <strain evidence="8 9">CBS 1483</strain>
    </source>
</reference>
<evidence type="ECO:0000256" key="4">
    <source>
        <dbReference type="ARBA" id="ARBA00022490"/>
    </source>
</evidence>
<keyword evidence="3" id="KW-0813">Transport</keyword>
<keyword evidence="9" id="KW-1185">Reference proteome</keyword>
<evidence type="ECO:0000313" key="8">
    <source>
        <dbReference type="EMBL" id="QID78897.1"/>
    </source>
</evidence>
<dbReference type="SMART" id="SM00913">
    <property type="entry name" value="IBN_N"/>
    <property type="match status" value="1"/>
</dbReference>
<dbReference type="GO" id="GO:0005829">
    <property type="term" value="C:cytosol"/>
    <property type="evidence" value="ECO:0007669"/>
    <property type="project" value="TreeGrafter"/>
</dbReference>
<keyword evidence="4" id="KW-0963">Cytoplasm</keyword>
<name>A0A6C1DQM3_SACPS</name>
<gene>
    <name evidence="8" type="primary">SXM1_1</name>
    <name evidence="8" type="ORF">GRS66_001127</name>
</gene>
<dbReference type="SUPFAM" id="SSF48371">
    <property type="entry name" value="ARM repeat"/>
    <property type="match status" value="1"/>
</dbReference>
<dbReference type="PANTHER" id="PTHR10997">
    <property type="entry name" value="IMPORTIN-7, 8, 11"/>
    <property type="match status" value="1"/>
</dbReference>
<dbReference type="AlphaFoldDB" id="A0A6C1DQM3"/>
<evidence type="ECO:0000313" key="9">
    <source>
        <dbReference type="Proteomes" id="UP000501346"/>
    </source>
</evidence>
<evidence type="ECO:0000256" key="3">
    <source>
        <dbReference type="ARBA" id="ARBA00022448"/>
    </source>
</evidence>
<dbReference type="InterPro" id="IPR013713">
    <property type="entry name" value="XPO2_central"/>
</dbReference>
<protein>
    <submittedName>
        <fullName evidence="8">Suppressor of mRNA export mutant</fullName>
    </submittedName>
</protein>
<dbReference type="PANTHER" id="PTHR10997:SF28">
    <property type="entry name" value="IMPORTIN BETA SMX1"/>
    <property type="match status" value="1"/>
</dbReference>
<dbReference type="GO" id="GO:0005635">
    <property type="term" value="C:nuclear envelope"/>
    <property type="evidence" value="ECO:0007669"/>
    <property type="project" value="TreeGrafter"/>
</dbReference>
<proteinExistence type="predicted"/>
<dbReference type="InterPro" id="IPR016024">
    <property type="entry name" value="ARM-type_fold"/>
</dbReference>
<keyword evidence="6" id="KW-0539">Nucleus</keyword>
<evidence type="ECO:0000256" key="1">
    <source>
        <dbReference type="ARBA" id="ARBA00004123"/>
    </source>
</evidence>
<dbReference type="Pfam" id="PF08506">
    <property type="entry name" value="Cse1"/>
    <property type="match status" value="1"/>
</dbReference>
<sequence length="944" mass="108391">MVQEQAILSCIEQTMVADAKIIKEAEQQLFEFQKQPGFTSFLLNIVSDDNFALNVRLSSAIYLKNKIHRSWDTKREDGIKADEKLSIKERLIETLVKNCENNHIRPILTETINGILVGQEDWDLAPVIKNLLSSGDASYIYPGLLLLFQLCKAHRWDMVGSRDYIDSVIEELFPIVEGIASNIGSQTDYRSNEILYLILKSFKYACLNNLPQYFSQPERIMSWVQLHLYLCSKPLPVEVMELDPADRSLDKRVKVNKWGFGNLNRFLQRYNKITKAITKEFIDYIFNTIVPIILREFFKDIEAWGNNSLWLSDSSLYFLISFLEKCVTIDQLYPLIEPHLQIIFENVIFPCLCANEQSIELLEDDQEEYTRRYFDINREGSTPDAASADFIFLIGSKRPEKLNNILPFINDIFTRFDANSSDINMAFKEEGALRTLSNLFSFIDEPSVLENIFGHFIVPLLSQDKYMFLVARSLETIALYSEEFKDMNILSQLFELTYTNFLNSNVLPVQIEAADAIKCLIVSNPQIHPAVSAHVPGMMEKLLKLSKIFEIDILSEVMEALVERFSDELSPFAKDLASNLVEQFLRIAQALVENPSETYSASDQEQEIQASGLLQTMTTMVMSMNKVPLIESLAPVVKFVVLHAQISFITEAVDLLDALTISSHLLYNQIAPPIWELLHDILDSFQTYAMDYFEAYSIFFETIVMTGFPQDQTYVQPLLEILSAKLESEVDYDIEHVMQILMYFALSMRDIPLFSKAIKVSTNDELGLDSKCIVKLGLANLFAKPIETLQIMENEGFTINFFTNWFNEKFYSVFAIKLQVLVILTLLKMPEVPNSVSPLLNNLTNKLVELTLSLPKAIRNRDAVTEGKSLEGDLTPEEEEEYFIECDDDMKETVLDQINVFQEVHTFFKNLQNEDAGKYEKIINYLDESKRDSLQVILEFVSQH</sequence>
<dbReference type="Gene3D" id="1.25.10.10">
    <property type="entry name" value="Leucine-rich Repeat Variant"/>
    <property type="match status" value="1"/>
</dbReference>
<dbReference type="FunFam" id="1.25.10.10:FF:000535">
    <property type="entry name" value="Sxm1p"/>
    <property type="match status" value="1"/>
</dbReference>
<dbReference type="GO" id="GO:0031267">
    <property type="term" value="F:small GTPase binding"/>
    <property type="evidence" value="ECO:0007669"/>
    <property type="project" value="InterPro"/>
</dbReference>
<keyword evidence="5" id="KW-0653">Protein transport</keyword>
<dbReference type="Pfam" id="PF03810">
    <property type="entry name" value="IBN_N"/>
    <property type="match status" value="1"/>
</dbReference>
<dbReference type="InterPro" id="IPR011989">
    <property type="entry name" value="ARM-like"/>
</dbReference>
<dbReference type="OrthoDB" id="760868at2759"/>
<organism evidence="8 9">
    <name type="scientific">Saccharomyces pastorianus</name>
    <name type="common">Lager yeast</name>
    <name type="synonym">Saccharomyces cerevisiae x Saccharomyces eubayanus</name>
    <dbReference type="NCBI Taxonomy" id="27292"/>
    <lineage>
        <taxon>Eukaryota</taxon>
        <taxon>Fungi</taxon>
        <taxon>Dikarya</taxon>
        <taxon>Ascomycota</taxon>
        <taxon>Saccharomycotina</taxon>
        <taxon>Saccharomycetes</taxon>
        <taxon>Saccharomycetales</taxon>
        <taxon>Saccharomycetaceae</taxon>
        <taxon>Saccharomyces</taxon>
    </lineage>
</organism>